<protein>
    <submittedName>
        <fullName evidence="1">Uncharacterized protein</fullName>
    </submittedName>
</protein>
<evidence type="ECO:0000313" key="1">
    <source>
        <dbReference type="EMBL" id="KKK84161.1"/>
    </source>
</evidence>
<dbReference type="EMBL" id="LAZR01051898">
    <property type="protein sequence ID" value="KKK84161.1"/>
    <property type="molecule type" value="Genomic_DNA"/>
</dbReference>
<reference evidence="1" key="1">
    <citation type="journal article" date="2015" name="Nature">
        <title>Complex archaea that bridge the gap between prokaryotes and eukaryotes.</title>
        <authorList>
            <person name="Spang A."/>
            <person name="Saw J.H."/>
            <person name="Jorgensen S.L."/>
            <person name="Zaremba-Niedzwiedzka K."/>
            <person name="Martijn J."/>
            <person name="Lind A.E."/>
            <person name="van Eijk R."/>
            <person name="Schleper C."/>
            <person name="Guy L."/>
            <person name="Ettema T.J."/>
        </authorList>
    </citation>
    <scope>NUCLEOTIDE SEQUENCE</scope>
</reference>
<name>A0A0F9BID9_9ZZZZ</name>
<proteinExistence type="predicted"/>
<comment type="caution">
    <text evidence="1">The sequence shown here is derived from an EMBL/GenBank/DDBJ whole genome shotgun (WGS) entry which is preliminary data.</text>
</comment>
<organism evidence="1">
    <name type="scientific">marine sediment metagenome</name>
    <dbReference type="NCBI Taxonomy" id="412755"/>
    <lineage>
        <taxon>unclassified sequences</taxon>
        <taxon>metagenomes</taxon>
        <taxon>ecological metagenomes</taxon>
    </lineage>
</organism>
<gene>
    <name evidence="1" type="ORF">LCGC14_2786160</name>
</gene>
<sequence>MPENSKAQRRRILNRRQSVRLATGATRQAVAELPAHLSSKASGIGARPILKETTKFAALATSPNITFGVNQEGRLLNRSSIVGTARHEVAHLLGASPSIGAGHVAFRAGTGGVGTLSRQGVVSAVRAQREPFGRRIQRAATRTFRPSLPSGKARSIVSTVLRKDLS</sequence>
<accession>A0A0F9BID9</accession>
<dbReference type="AlphaFoldDB" id="A0A0F9BID9"/>
<feature type="non-terminal residue" evidence="1">
    <location>
        <position position="166"/>
    </location>
</feature>